<gene>
    <name evidence="1" type="ORF">OJ252_2282</name>
</gene>
<protein>
    <recommendedName>
        <fullName evidence="3">Bacterial surface antigen (D15) domain-containing protein</fullName>
    </recommendedName>
</protein>
<name>A0ABQ8P5N8_9CRYT</name>
<evidence type="ECO:0000313" key="1">
    <source>
        <dbReference type="EMBL" id="KAJ1609152.1"/>
    </source>
</evidence>
<evidence type="ECO:0000313" key="2">
    <source>
        <dbReference type="Proteomes" id="UP001071777"/>
    </source>
</evidence>
<accession>A0ABQ8P5N8</accession>
<organism evidence="1 2">
    <name type="scientific">Cryptosporidium canis</name>
    <dbReference type="NCBI Taxonomy" id="195482"/>
    <lineage>
        <taxon>Eukaryota</taxon>
        <taxon>Sar</taxon>
        <taxon>Alveolata</taxon>
        <taxon>Apicomplexa</taxon>
        <taxon>Conoidasida</taxon>
        <taxon>Coccidia</taxon>
        <taxon>Eucoccidiorida</taxon>
        <taxon>Eimeriorina</taxon>
        <taxon>Cryptosporidiidae</taxon>
        <taxon>Cryptosporidium</taxon>
    </lineage>
</organism>
<reference evidence="1" key="1">
    <citation type="submission" date="2022-10" db="EMBL/GenBank/DDBJ databases">
        <title>Adaptive evolution leads to modifications in subtelomeric GC content in a zoonotic Cryptosporidium species.</title>
        <authorList>
            <person name="Li J."/>
            <person name="Feng Y."/>
            <person name="Xiao L."/>
        </authorList>
    </citation>
    <scope>NUCLEOTIDE SEQUENCE</scope>
    <source>
        <strain evidence="1">25894</strain>
    </source>
</reference>
<keyword evidence="2" id="KW-1185">Reference proteome</keyword>
<dbReference type="Gene3D" id="2.40.160.50">
    <property type="entry name" value="membrane protein fhac: a member of the omp85/tpsb transporter family"/>
    <property type="match status" value="1"/>
</dbReference>
<sequence>MSGTSGEYGLEGERVFGGVNVTFEGLKGTKLQLGNWDEHANLQSPDPLLLKSYTDELQGECSLDSIIQKASHVRDELATLDAFSSVSHSVSQSTSNPSEVDVVFKVREERRRYSLGSTINKRGKIGFEASAFFPNLLGTLSTSKFSLETFGGSSRELNVSHFTPKIFSSNINMVYSLSKSLVDHSKSSAFTESSFGSLVKFSDLTGRHNLTVESRIRDLPKSPYGQTEARPQKHDSTILRGQTLKNSICYSWNRIKSCNPEAREDCSSAANEKGGLFAPFKMSHTKTTQQLSLEVAGFSGDVSFLKTQGFYNWSSKLSRTRGRPKFLKNINIDFSLGFGAMLPNPFNKVAFRTSVHDKFFLGGNCGAHYCLPGFAPRSVGACTQFKEETQAKESSGLSGSRGSVCLGGDMFVSSEARVSHPIDLSGVGTSIRPNVEAFVSGAVVMDKSDFVGGEGQSLAKRLGRHARAATGFGISVPFGPADLSLLLSTPLKSQSTDMLEGFQLGMRMTYAPL</sequence>
<dbReference type="Proteomes" id="UP001071777">
    <property type="component" value="Unassembled WGS sequence"/>
</dbReference>
<dbReference type="EMBL" id="JAPCXB010000085">
    <property type="protein sequence ID" value="KAJ1609152.1"/>
    <property type="molecule type" value="Genomic_DNA"/>
</dbReference>
<comment type="caution">
    <text evidence="1">The sequence shown here is derived from an EMBL/GenBank/DDBJ whole genome shotgun (WGS) entry which is preliminary data.</text>
</comment>
<evidence type="ECO:0008006" key="3">
    <source>
        <dbReference type="Google" id="ProtNLM"/>
    </source>
</evidence>
<proteinExistence type="predicted"/>